<evidence type="ECO:0000256" key="1">
    <source>
        <dbReference type="ARBA" id="ARBA00001966"/>
    </source>
</evidence>
<dbReference type="CDD" id="cd01335">
    <property type="entry name" value="Radical_SAM"/>
    <property type="match status" value="1"/>
</dbReference>
<evidence type="ECO:0000256" key="2">
    <source>
        <dbReference type="ARBA" id="ARBA00022485"/>
    </source>
</evidence>
<evidence type="ECO:0000256" key="6">
    <source>
        <dbReference type="ARBA" id="ARBA00023014"/>
    </source>
</evidence>
<feature type="domain" description="Radical SAM core" evidence="7">
    <location>
        <begin position="15"/>
        <end position="249"/>
    </location>
</feature>
<proteinExistence type="predicted"/>
<accession>A0A653AHU3</accession>
<keyword evidence="6" id="KW-0411">Iron-sulfur</keyword>
<evidence type="ECO:0000313" key="8">
    <source>
        <dbReference type="EMBL" id="VBB47598.1"/>
    </source>
</evidence>
<dbReference type="AlphaFoldDB" id="A0A653AHU3"/>
<dbReference type="InterPro" id="IPR000385">
    <property type="entry name" value="MoaA_NifB_PqqE_Fe-S-bd_CS"/>
</dbReference>
<dbReference type="PROSITE" id="PS51918">
    <property type="entry name" value="RADICAL_SAM"/>
    <property type="match status" value="1"/>
</dbReference>
<dbReference type="Gene3D" id="3.20.20.70">
    <property type="entry name" value="Aldolase class I"/>
    <property type="match status" value="1"/>
</dbReference>
<evidence type="ECO:0000256" key="4">
    <source>
        <dbReference type="ARBA" id="ARBA00022723"/>
    </source>
</evidence>
<keyword evidence="3" id="KW-0949">S-adenosyl-L-methionine</keyword>
<dbReference type="SFLD" id="SFLDG01386">
    <property type="entry name" value="main_SPASM_domain-containing"/>
    <property type="match status" value="1"/>
</dbReference>
<dbReference type="SFLD" id="SFLDS00029">
    <property type="entry name" value="Radical_SAM"/>
    <property type="match status" value="1"/>
</dbReference>
<sequence length="925" mass="105931">MNYAISYATDEPDLIVPVSSFLLKLTNQCNFNCDYCYFRHKADQSYTLRPSKMSKDTISHFASSLGDYINEYGLKCTEIIFHGGEPLILGKTYLKDAVHTIRSFIPENCTATFSIQTNASLLNDEIVKTLHEQNVMISASLDGPEKAQNRHRRFSDGKNSFDVVTTNIKKYLLDGKGRDIYSGLLAVIDIQNKPLDVFKFLQQYTINKLDFLLPDGTYDCLPPGITQTNFKFHREYADWLIEIFDYWFEMGVHQPQIRFFENIISLILGGQSEADNIGKQRLFVWTIQTDGEIQDNDVLGIAYENAARFGAGHFIGNRCFQTLLRSTDFKKQRQIYSSTSLNSECAACYWREICGGGVISHRFSSKNGYNNPSIYCGNIRALLEHIRNRVKQHLEIRCDAAHNRTDSTASEQPGSSIPFFQSLIGLWDIPVLVDDEPKFVHLQGQDDLIKKYSSDHAGSVILSPEHTRFWQSIDGEIAKIIKFLVHRLNAITFSSCQGHRLSNGGWTPRYIKILCRQKEEFRYLNGMLKNAANAVDSNNIQVKPVKVSCENEKMDAIEIIFLPQVEDPEIYFSCVDLLCETFLAALNAQVNPRPSQWKIPTDRIHPTISMEQVRATFSDYFCRTFYFSNRTFYVDAIEPLYRNEYLAFRHYAHNSNIAIFNNHAWALPFWIHALRQNYDRPNYFYQIIHMDYHSDLMSPRISFSPTENLFMDFFTGKSVDFDREETLEQAIYSTAIGPGGFILPFFYLYRHLPIRFDHIYPDSGRDLNNTGTEKEIYEPGPHACQISIGGPPILGQCGPTLCLEKDPENNTNLTLSHLNAGRTQYPEILGDVIILDIDLDFFSNKMRGSSEWLNLAGWHPNEEEFERLVDYTRTLLRSIASRSVPVIVTIATSNSFCPPETALRVLEQLEDILHALTFTKTAKGC</sequence>
<dbReference type="SFLD" id="SFLDG01072">
    <property type="entry name" value="dehydrogenase_like"/>
    <property type="match status" value="1"/>
</dbReference>
<dbReference type="GO" id="GO:0051539">
    <property type="term" value="F:4 iron, 4 sulfur cluster binding"/>
    <property type="evidence" value="ECO:0007669"/>
    <property type="project" value="UniProtKB-KW"/>
</dbReference>
<dbReference type="EMBL" id="UPXX01000032">
    <property type="protein sequence ID" value="VBB47598.1"/>
    <property type="molecule type" value="Genomic_DNA"/>
</dbReference>
<dbReference type="Pfam" id="PF04055">
    <property type="entry name" value="Radical_SAM"/>
    <property type="match status" value="1"/>
</dbReference>
<keyword evidence="4" id="KW-0479">Metal-binding</keyword>
<dbReference type="SFLD" id="SFLDG01067">
    <property type="entry name" value="SPASM/twitch_domain_containing"/>
    <property type="match status" value="1"/>
</dbReference>
<keyword evidence="5" id="KW-0408">Iron</keyword>
<dbReference type="InterPro" id="IPR013785">
    <property type="entry name" value="Aldolase_TIM"/>
</dbReference>
<name>A0A653AHU3_UNCDX</name>
<dbReference type="PANTHER" id="PTHR43273">
    <property type="entry name" value="ANAEROBIC SULFATASE-MATURATING ENZYME HOMOLOG ASLB-RELATED"/>
    <property type="match status" value="1"/>
</dbReference>
<gene>
    <name evidence="8" type="ORF">TRIP_B50393</name>
</gene>
<dbReference type="GO" id="GO:0016491">
    <property type="term" value="F:oxidoreductase activity"/>
    <property type="evidence" value="ECO:0007669"/>
    <property type="project" value="InterPro"/>
</dbReference>
<dbReference type="SUPFAM" id="SSF102114">
    <property type="entry name" value="Radical SAM enzymes"/>
    <property type="match status" value="1"/>
</dbReference>
<evidence type="ECO:0000256" key="5">
    <source>
        <dbReference type="ARBA" id="ARBA00023004"/>
    </source>
</evidence>
<comment type="cofactor">
    <cofactor evidence="1">
        <name>[4Fe-4S] cluster</name>
        <dbReference type="ChEBI" id="CHEBI:49883"/>
    </cofactor>
</comment>
<protein>
    <recommendedName>
        <fullName evidence="7">Radical SAM core domain-containing protein</fullName>
    </recommendedName>
</protein>
<dbReference type="PANTHER" id="PTHR43273:SF8">
    <property type="entry name" value="RADICAL SAM DOMAIN PROTEIN"/>
    <property type="match status" value="1"/>
</dbReference>
<dbReference type="PROSITE" id="PS01305">
    <property type="entry name" value="MOAA_NIFB_PQQE"/>
    <property type="match status" value="1"/>
</dbReference>
<evidence type="ECO:0000259" key="7">
    <source>
        <dbReference type="PROSITE" id="PS51918"/>
    </source>
</evidence>
<evidence type="ECO:0000256" key="3">
    <source>
        <dbReference type="ARBA" id="ARBA00022691"/>
    </source>
</evidence>
<dbReference type="InterPro" id="IPR007197">
    <property type="entry name" value="rSAM"/>
</dbReference>
<dbReference type="InterPro" id="IPR023867">
    <property type="entry name" value="Sulphatase_maturase_rSAM"/>
</dbReference>
<reference evidence="8" key="1">
    <citation type="submission" date="2018-07" db="EMBL/GenBank/DDBJ databases">
        <authorList>
            <consortium name="Genoscope - CEA"/>
            <person name="William W."/>
        </authorList>
    </citation>
    <scope>NUCLEOTIDE SEQUENCE</scope>
    <source>
        <strain evidence="8">IK1</strain>
    </source>
</reference>
<organism evidence="8">
    <name type="scientific">Uncultured Desulfatiglans sp</name>
    <dbReference type="NCBI Taxonomy" id="1748965"/>
    <lineage>
        <taxon>Bacteria</taxon>
        <taxon>Pseudomonadati</taxon>
        <taxon>Thermodesulfobacteriota</taxon>
        <taxon>Desulfobacteria</taxon>
        <taxon>Desulfatiglandales</taxon>
        <taxon>Desulfatiglandaceae</taxon>
        <taxon>Desulfatiglans</taxon>
        <taxon>environmental samples</taxon>
    </lineage>
</organism>
<keyword evidence="2" id="KW-0004">4Fe-4S</keyword>
<dbReference type="GO" id="GO:0046872">
    <property type="term" value="F:metal ion binding"/>
    <property type="evidence" value="ECO:0007669"/>
    <property type="project" value="UniProtKB-KW"/>
</dbReference>
<dbReference type="InterPro" id="IPR058240">
    <property type="entry name" value="rSAM_sf"/>
</dbReference>